<dbReference type="STRING" id="42156.A0A3P6U0I7"/>
<accession>A0A3P6U0I7</accession>
<dbReference type="InterPro" id="IPR001849">
    <property type="entry name" value="PH_domain"/>
</dbReference>
<evidence type="ECO:0000313" key="3">
    <source>
        <dbReference type="EMBL" id="VDK71664.1"/>
    </source>
</evidence>
<organism evidence="3 4">
    <name type="scientific">Litomosoides sigmodontis</name>
    <name type="common">Filarial nematode worm</name>
    <dbReference type="NCBI Taxonomy" id="42156"/>
    <lineage>
        <taxon>Eukaryota</taxon>
        <taxon>Metazoa</taxon>
        <taxon>Ecdysozoa</taxon>
        <taxon>Nematoda</taxon>
        <taxon>Chromadorea</taxon>
        <taxon>Rhabditida</taxon>
        <taxon>Spirurina</taxon>
        <taxon>Spiruromorpha</taxon>
        <taxon>Filarioidea</taxon>
        <taxon>Onchocercidae</taxon>
        <taxon>Litomosoides</taxon>
    </lineage>
</organism>
<dbReference type="GO" id="GO:0000915">
    <property type="term" value="P:actomyosin contractile ring assembly"/>
    <property type="evidence" value="ECO:0007669"/>
    <property type="project" value="TreeGrafter"/>
</dbReference>
<evidence type="ECO:0000259" key="2">
    <source>
        <dbReference type="PROSITE" id="PS50003"/>
    </source>
</evidence>
<feature type="compositionally biased region" description="Polar residues" evidence="1">
    <location>
        <begin position="309"/>
        <end position="318"/>
    </location>
</feature>
<dbReference type="Gene3D" id="2.30.29.30">
    <property type="entry name" value="Pleckstrin-homology domain (PH domain)/Phosphotyrosine-binding domain (PTB)"/>
    <property type="match status" value="1"/>
</dbReference>
<name>A0A3P6U0I7_LITSI</name>
<keyword evidence="4" id="KW-1185">Reference proteome</keyword>
<dbReference type="InterPro" id="IPR012966">
    <property type="entry name" value="AHD"/>
</dbReference>
<feature type="compositionally biased region" description="Polar residues" evidence="1">
    <location>
        <begin position="238"/>
        <end position="259"/>
    </location>
</feature>
<evidence type="ECO:0000313" key="4">
    <source>
        <dbReference type="Proteomes" id="UP000277928"/>
    </source>
</evidence>
<dbReference type="OrthoDB" id="5915976at2759"/>
<dbReference type="Proteomes" id="UP000277928">
    <property type="component" value="Unassembled WGS sequence"/>
</dbReference>
<dbReference type="GO" id="GO:0000281">
    <property type="term" value="P:mitotic cytokinesis"/>
    <property type="evidence" value="ECO:0007669"/>
    <property type="project" value="TreeGrafter"/>
</dbReference>
<feature type="region of interest" description="Disordered" evidence="1">
    <location>
        <begin position="214"/>
        <end position="318"/>
    </location>
</feature>
<dbReference type="AlphaFoldDB" id="A0A3P6U0I7"/>
<dbReference type="InterPro" id="IPR051364">
    <property type="entry name" value="Cytokinesis/Rho-signaling"/>
</dbReference>
<dbReference type="PANTHER" id="PTHR21538">
    <property type="entry name" value="ANILLIN/RHOTEKIN RTKN"/>
    <property type="match status" value="1"/>
</dbReference>
<dbReference type="CDD" id="cd01263">
    <property type="entry name" value="PH_anillin"/>
    <property type="match status" value="1"/>
</dbReference>
<dbReference type="Pfam" id="PF00169">
    <property type="entry name" value="PH"/>
    <property type="match status" value="1"/>
</dbReference>
<feature type="compositionally biased region" description="Basic and acidic residues" evidence="1">
    <location>
        <begin position="215"/>
        <end position="236"/>
    </location>
</feature>
<dbReference type="GO" id="GO:0005826">
    <property type="term" value="C:actomyosin contractile ring"/>
    <property type="evidence" value="ECO:0007669"/>
    <property type="project" value="TreeGrafter"/>
</dbReference>
<dbReference type="SMART" id="SM00233">
    <property type="entry name" value="PH"/>
    <property type="match status" value="1"/>
</dbReference>
<proteinExistence type="predicted"/>
<gene>
    <name evidence="3" type="ORF">NLS_LOCUS1511</name>
</gene>
<sequence length="992" mass="112261">MNDDDVANHSFVKRFKEFFQKSRISTFAAVDLVERIMKRTKERELLIEKENALLNCKPEISLVQNGTESTVLRPLLNRNRKQSIHSIYPTEELELMKRISLSDPQHRSYDSLNDDGTPDKSCNEKLRARFAALAADVENFECDMKPMRSKESFLKGPSPRLSGGDISPTVLFAPTVSYYPSASISKLSTSSLPRIDEGKPICTLDDETIAYADESLDKSDEQEKTAKSDSSVDRCLAKTQSKENITTDKNQLQSDTNVIEESKHSESDANNSSENEEYGIHKFFRRKTTELPKSPKKIGNSCDKENHTESNQAFPGSFCISSRNDISDEITTASKNATPTVSADTDKLTHAKQMAKRLDQKICEEKMKTRVASKIAAKLSKFEHHHSHLKQESDHTGIDTRSTNVKSLRDRWEVSSATGTPLHPDQMEDELLQAAMRMAKSLKQERVRPQSCCETKNPVQISDCRPISSACSTSCIEPTENTLRGFTYNKEQSVLQEEISKANISCRSNNEPNQLIDDAFQFINRTPDRNSSLMSAILSTPEIRTTLSSPSTVLTDHENAEAVAPLAHSVSFYRKKEKENRSGSETVMLGQFTPLPFNSATALTHAKSKTNINFEVERARLEKAISVQQEQIVQASRALSFCHSTQEFRGSREEVDAQRALLIATERRRALIFVLDRLIQKHATGGLHSISDGPKGNLTFSDISVKLMRDFVNGHINYHDDQLLFYFIVLIRNEETVHHTILTTSDEGICSGRLEFPHYIQFRSLPHDFSCTLEIFALRTRRELLRHETKYHIKGGNSLKKSQKSMLSPGLVSLGGPSAVIDPSFQRVGHLSLNISSVNKTRFHLSDTLYPLDGVVEMKVRCYAEDCGTVGYKGFLSLYQPVENIASWTRFWCVLWDGQLRFWRYPEDESIKMPVVSIDLRTCACNEIKPIPVERCPYPNSMQIDVWLPGNCSQKPDRIRILMAADRKDEMHSWLNAMNISLRNLTLWSCRS</sequence>
<dbReference type="Pfam" id="PF08174">
    <property type="entry name" value="Anillin"/>
    <property type="match status" value="1"/>
</dbReference>
<dbReference type="InterPro" id="IPR011993">
    <property type="entry name" value="PH-like_dom_sf"/>
</dbReference>
<evidence type="ECO:0000256" key="1">
    <source>
        <dbReference type="SAM" id="MobiDB-lite"/>
    </source>
</evidence>
<dbReference type="PROSITE" id="PS50003">
    <property type="entry name" value="PH_DOMAIN"/>
    <property type="match status" value="1"/>
</dbReference>
<dbReference type="OMA" id="IPVERCP"/>
<protein>
    <recommendedName>
        <fullName evidence="2">PH domain-containing protein</fullName>
    </recommendedName>
</protein>
<dbReference type="SUPFAM" id="SSF50729">
    <property type="entry name" value="PH domain-like"/>
    <property type="match status" value="1"/>
</dbReference>
<dbReference type="GO" id="GO:0031106">
    <property type="term" value="P:septin ring organization"/>
    <property type="evidence" value="ECO:0007669"/>
    <property type="project" value="TreeGrafter"/>
</dbReference>
<feature type="domain" description="PH" evidence="2">
    <location>
        <begin position="869"/>
        <end position="983"/>
    </location>
</feature>
<reference evidence="3 4" key="1">
    <citation type="submission" date="2018-08" db="EMBL/GenBank/DDBJ databases">
        <authorList>
            <person name="Laetsch R D."/>
            <person name="Stevens L."/>
            <person name="Kumar S."/>
            <person name="Blaxter L. M."/>
        </authorList>
    </citation>
    <scope>NUCLEOTIDE SEQUENCE [LARGE SCALE GENOMIC DNA]</scope>
</reference>
<dbReference type="PANTHER" id="PTHR21538:SF23">
    <property type="entry name" value="ANILLIN"/>
    <property type="match status" value="1"/>
</dbReference>
<dbReference type="EMBL" id="UYRX01000054">
    <property type="protein sequence ID" value="VDK71664.1"/>
    <property type="molecule type" value="Genomic_DNA"/>
</dbReference>
<dbReference type="InterPro" id="IPR037840">
    <property type="entry name" value="PH_Anillin"/>
</dbReference>